<feature type="chain" id="PRO_5040426354" description="Myrosinase 1-like" evidence="5">
    <location>
        <begin position="19"/>
        <end position="475"/>
    </location>
</feature>
<dbReference type="PANTHER" id="PTHR10353:SF36">
    <property type="entry name" value="LP05116P"/>
    <property type="match status" value="1"/>
</dbReference>
<evidence type="ECO:0000256" key="5">
    <source>
        <dbReference type="SAM" id="SignalP"/>
    </source>
</evidence>
<dbReference type="SUPFAM" id="SSF51445">
    <property type="entry name" value="(Trans)glycosidases"/>
    <property type="match status" value="1"/>
</dbReference>
<evidence type="ECO:0000256" key="3">
    <source>
        <dbReference type="ARBA" id="ARBA00023295"/>
    </source>
</evidence>
<proteinExistence type="inferred from homology"/>
<feature type="signal peptide" evidence="5">
    <location>
        <begin position="1"/>
        <end position="18"/>
    </location>
</feature>
<dbReference type="InterPro" id="IPR017853">
    <property type="entry name" value="GH"/>
</dbReference>
<dbReference type="PANTHER" id="PTHR10353">
    <property type="entry name" value="GLYCOSYL HYDROLASE"/>
    <property type="match status" value="1"/>
</dbReference>
<keyword evidence="7" id="KW-1185">Reference proteome</keyword>
<comment type="similarity">
    <text evidence="1 4">Belongs to the glycosyl hydrolase 1 family.</text>
</comment>
<dbReference type="InterPro" id="IPR001360">
    <property type="entry name" value="Glyco_hydro_1"/>
</dbReference>
<keyword evidence="3" id="KW-0326">Glycosidase</keyword>
<sequence length="475" mass="54569">MVFRKLVLPLLLAYYCTAETINNKRFPKDFFWSCSTAAAQIEGAWNEDGKSESMWDYINHIQPSQIVDNSTADVACDSYHKYKEDVAALVALGATHYRFSIAWTRILPSGYNDTVNPLGVAYYKKLIAELKANNIEPLVTMIHIDIPESLIAIGGIWNDKFPYWFEDYARVLFNEFGNDVKYWFTINEPHPLCMHAQADMAYFCAANLIRGHAMVWHLYDREYREKQNGKVSIVLSSRWSEPESNSADDIIAAETARQFTWGLFAHPLYYGDFPAVVKSRVNMRSQLEGLNQSRLAEFNPAEIEFIKGTTDFFSANIYATGLVRAIDEPEIGTPSIEKDIGVYAYTNDSIQNDPLGNRKLVNWLKKEYFDPEILITENGIQDQTGQVDDGYRTDYLKRHLSAFRDAMVYDGVKIIGYSHWSLMDNMEWNSGYTVKFGLYSIDFKNDANLTRVRKESSYYYEKVIRTGCLVDECVD</sequence>
<evidence type="ECO:0000313" key="6">
    <source>
        <dbReference type="EMBL" id="CAG9831213.1"/>
    </source>
</evidence>
<accession>A0A9N9SZ68</accession>
<dbReference type="PRINTS" id="PR00131">
    <property type="entry name" value="GLHYDRLASE1"/>
</dbReference>
<dbReference type="OrthoDB" id="65569at2759"/>
<dbReference type="AlphaFoldDB" id="A0A9N9SZ68"/>
<reference evidence="6" key="1">
    <citation type="submission" date="2022-01" db="EMBL/GenBank/DDBJ databases">
        <authorList>
            <person name="King R."/>
        </authorList>
    </citation>
    <scope>NUCLEOTIDE SEQUENCE</scope>
</reference>
<evidence type="ECO:0008006" key="8">
    <source>
        <dbReference type="Google" id="ProtNLM"/>
    </source>
</evidence>
<dbReference type="GO" id="GO:0005975">
    <property type="term" value="P:carbohydrate metabolic process"/>
    <property type="evidence" value="ECO:0007669"/>
    <property type="project" value="InterPro"/>
</dbReference>
<dbReference type="Gene3D" id="3.20.20.80">
    <property type="entry name" value="Glycosidases"/>
    <property type="match status" value="1"/>
</dbReference>
<gene>
    <name evidence="6" type="ORF">DIABBA_LOCUS4827</name>
</gene>
<name>A0A9N9SZ68_DIABA</name>
<organism evidence="6 7">
    <name type="scientific">Diabrotica balteata</name>
    <name type="common">Banded cucumber beetle</name>
    <dbReference type="NCBI Taxonomy" id="107213"/>
    <lineage>
        <taxon>Eukaryota</taxon>
        <taxon>Metazoa</taxon>
        <taxon>Ecdysozoa</taxon>
        <taxon>Arthropoda</taxon>
        <taxon>Hexapoda</taxon>
        <taxon>Insecta</taxon>
        <taxon>Pterygota</taxon>
        <taxon>Neoptera</taxon>
        <taxon>Endopterygota</taxon>
        <taxon>Coleoptera</taxon>
        <taxon>Polyphaga</taxon>
        <taxon>Cucujiformia</taxon>
        <taxon>Chrysomeloidea</taxon>
        <taxon>Chrysomelidae</taxon>
        <taxon>Galerucinae</taxon>
        <taxon>Diabroticina</taxon>
        <taxon>Diabroticites</taxon>
        <taxon>Diabrotica</taxon>
    </lineage>
</organism>
<evidence type="ECO:0000256" key="4">
    <source>
        <dbReference type="RuleBase" id="RU003690"/>
    </source>
</evidence>
<evidence type="ECO:0000256" key="1">
    <source>
        <dbReference type="ARBA" id="ARBA00010838"/>
    </source>
</evidence>
<keyword evidence="2" id="KW-0378">Hydrolase</keyword>
<evidence type="ECO:0000313" key="7">
    <source>
        <dbReference type="Proteomes" id="UP001153709"/>
    </source>
</evidence>
<dbReference type="Proteomes" id="UP001153709">
    <property type="component" value="Chromosome 3"/>
</dbReference>
<dbReference type="EMBL" id="OU898278">
    <property type="protein sequence ID" value="CAG9831213.1"/>
    <property type="molecule type" value="Genomic_DNA"/>
</dbReference>
<dbReference type="GO" id="GO:0008422">
    <property type="term" value="F:beta-glucosidase activity"/>
    <property type="evidence" value="ECO:0007669"/>
    <property type="project" value="TreeGrafter"/>
</dbReference>
<evidence type="ECO:0000256" key="2">
    <source>
        <dbReference type="ARBA" id="ARBA00022801"/>
    </source>
</evidence>
<protein>
    <recommendedName>
        <fullName evidence="8">Myrosinase 1-like</fullName>
    </recommendedName>
</protein>
<keyword evidence="5" id="KW-0732">Signal</keyword>
<dbReference type="Pfam" id="PF00232">
    <property type="entry name" value="Glyco_hydro_1"/>
    <property type="match status" value="1"/>
</dbReference>